<dbReference type="OrthoDB" id="48006at2759"/>
<dbReference type="Proteomes" id="UP000198406">
    <property type="component" value="Unassembled WGS sequence"/>
</dbReference>
<evidence type="ECO:0000313" key="2">
    <source>
        <dbReference type="EMBL" id="GAX15633.1"/>
    </source>
</evidence>
<evidence type="ECO:0000256" key="1">
    <source>
        <dbReference type="SAM" id="Coils"/>
    </source>
</evidence>
<name>A0A1Z5JNM1_FISSO</name>
<feature type="coiled-coil region" evidence="1">
    <location>
        <begin position="96"/>
        <end position="123"/>
    </location>
</feature>
<accession>A0A1Z5JNM1</accession>
<keyword evidence="3" id="KW-1185">Reference proteome</keyword>
<gene>
    <name evidence="2" type="ORF">FisN_3Hh105</name>
</gene>
<dbReference type="EMBL" id="BDSP01000095">
    <property type="protein sequence ID" value="GAX15633.1"/>
    <property type="molecule type" value="Genomic_DNA"/>
</dbReference>
<keyword evidence="1" id="KW-0175">Coiled coil</keyword>
<sequence>MKIAHPRTFLEVKVGQQQCVEVVLHIRRADILWFNEEETQGNSKFDELLKLLEHKVIPRMFDDELVQKRAELNHEKVPPPLGPGGIPIAEKNEMLKKRKRFNRKEAALELQRVEEEEKKRQKKELDIHYAFSDNMMITYRLHNIKDNRTETLVFGKDETATNFVPLHKLSRRLLLWCYPKDANGDPTSPDPPGGGFGRTEFIPIADLFRNPSS</sequence>
<protein>
    <submittedName>
        <fullName evidence="2">Uncharacterized protein</fullName>
    </submittedName>
</protein>
<organism evidence="2 3">
    <name type="scientific">Fistulifera solaris</name>
    <name type="common">Oleaginous diatom</name>
    <dbReference type="NCBI Taxonomy" id="1519565"/>
    <lineage>
        <taxon>Eukaryota</taxon>
        <taxon>Sar</taxon>
        <taxon>Stramenopiles</taxon>
        <taxon>Ochrophyta</taxon>
        <taxon>Bacillariophyta</taxon>
        <taxon>Bacillariophyceae</taxon>
        <taxon>Bacillariophycidae</taxon>
        <taxon>Naviculales</taxon>
        <taxon>Naviculaceae</taxon>
        <taxon>Fistulifera</taxon>
    </lineage>
</organism>
<dbReference type="InParanoid" id="A0A1Z5JNM1"/>
<dbReference type="AlphaFoldDB" id="A0A1Z5JNM1"/>
<comment type="caution">
    <text evidence="2">The sequence shown here is derived from an EMBL/GenBank/DDBJ whole genome shotgun (WGS) entry which is preliminary data.</text>
</comment>
<reference evidence="2 3" key="1">
    <citation type="journal article" date="2015" name="Plant Cell">
        <title>Oil accumulation by the oleaginous diatom Fistulifera solaris as revealed by the genome and transcriptome.</title>
        <authorList>
            <person name="Tanaka T."/>
            <person name="Maeda Y."/>
            <person name="Veluchamy A."/>
            <person name="Tanaka M."/>
            <person name="Abida H."/>
            <person name="Marechal E."/>
            <person name="Bowler C."/>
            <person name="Muto M."/>
            <person name="Sunaga Y."/>
            <person name="Tanaka M."/>
            <person name="Yoshino T."/>
            <person name="Taniguchi T."/>
            <person name="Fukuda Y."/>
            <person name="Nemoto M."/>
            <person name="Matsumoto M."/>
            <person name="Wong P.S."/>
            <person name="Aburatani S."/>
            <person name="Fujibuchi W."/>
        </authorList>
    </citation>
    <scope>NUCLEOTIDE SEQUENCE [LARGE SCALE GENOMIC DNA]</scope>
    <source>
        <strain evidence="2 3">JPCC DA0580</strain>
    </source>
</reference>
<evidence type="ECO:0000313" key="3">
    <source>
        <dbReference type="Proteomes" id="UP000198406"/>
    </source>
</evidence>
<proteinExistence type="predicted"/>